<name>A0AA40KIA9_9HYME</name>
<reference evidence="1" key="1">
    <citation type="submission" date="2021-10" db="EMBL/GenBank/DDBJ databases">
        <title>Melipona bicolor Genome sequencing and assembly.</title>
        <authorList>
            <person name="Araujo N.S."/>
            <person name="Arias M.C."/>
        </authorList>
    </citation>
    <scope>NUCLEOTIDE SEQUENCE</scope>
    <source>
        <strain evidence="1">USP_2M_L1-L4_2017</strain>
        <tissue evidence="1">Whole body</tissue>
    </source>
</reference>
<evidence type="ECO:0000313" key="1">
    <source>
        <dbReference type="EMBL" id="KAK1121193.1"/>
    </source>
</evidence>
<accession>A0AA40KIA9</accession>
<dbReference type="AlphaFoldDB" id="A0AA40KIA9"/>
<dbReference type="EMBL" id="JAHYIQ010000027">
    <property type="protein sequence ID" value="KAK1121193.1"/>
    <property type="molecule type" value="Genomic_DNA"/>
</dbReference>
<keyword evidence="2" id="KW-1185">Reference proteome</keyword>
<comment type="caution">
    <text evidence="1">The sequence shown here is derived from an EMBL/GenBank/DDBJ whole genome shotgun (WGS) entry which is preliminary data.</text>
</comment>
<sequence>MLTKGRGASPFQGTLAQFVGGAETCDDDCINADGLEERVCIAERAYERNRPPGTVHFAVSDSKAGSTRPSTNQIEKRYEGDFVERSSGEKLLDTLLATCGYTFCGDSSSPSFFILFLGKLGENRKKQRMEDKVVATCKVWEKYTTSERRA</sequence>
<dbReference type="Proteomes" id="UP001177670">
    <property type="component" value="Unassembled WGS sequence"/>
</dbReference>
<gene>
    <name evidence="1" type="ORF">K0M31_010500</name>
</gene>
<evidence type="ECO:0000313" key="2">
    <source>
        <dbReference type="Proteomes" id="UP001177670"/>
    </source>
</evidence>
<organism evidence="1 2">
    <name type="scientific">Melipona bicolor</name>
    <dbReference type="NCBI Taxonomy" id="60889"/>
    <lineage>
        <taxon>Eukaryota</taxon>
        <taxon>Metazoa</taxon>
        <taxon>Ecdysozoa</taxon>
        <taxon>Arthropoda</taxon>
        <taxon>Hexapoda</taxon>
        <taxon>Insecta</taxon>
        <taxon>Pterygota</taxon>
        <taxon>Neoptera</taxon>
        <taxon>Endopterygota</taxon>
        <taxon>Hymenoptera</taxon>
        <taxon>Apocrita</taxon>
        <taxon>Aculeata</taxon>
        <taxon>Apoidea</taxon>
        <taxon>Anthophila</taxon>
        <taxon>Apidae</taxon>
        <taxon>Melipona</taxon>
    </lineage>
</organism>
<protein>
    <submittedName>
        <fullName evidence="1">Uncharacterized protein</fullName>
    </submittedName>
</protein>
<proteinExistence type="predicted"/>